<accession>A0A377GV29</accession>
<dbReference type="RefSeq" id="WP_245943700.1">
    <property type="nucleotide sequence ID" value="NZ_CASFEE010000039.1"/>
</dbReference>
<evidence type="ECO:0000313" key="1">
    <source>
        <dbReference type="EMBL" id="STO30827.1"/>
    </source>
</evidence>
<evidence type="ECO:0000313" key="2">
    <source>
        <dbReference type="Proteomes" id="UP000255328"/>
    </source>
</evidence>
<sequence length="103" mass="11939">MDCTTKFTKNEKKVEKIKAGMNHEEYILYKLSKLSNVNKALAKDMVKSLGEWTNPKEAAEYLTKYISTIYDKINSKEILARKLGNKYVIYTKSLVLLLEEIND</sequence>
<dbReference type="Proteomes" id="UP000255328">
    <property type="component" value="Unassembled WGS sequence"/>
</dbReference>
<gene>
    <name evidence="1" type="ORF">NCTC10723_00257</name>
</gene>
<reference evidence="1 2" key="1">
    <citation type="submission" date="2018-06" db="EMBL/GenBank/DDBJ databases">
        <authorList>
            <consortium name="Pathogen Informatics"/>
            <person name="Doyle S."/>
        </authorList>
    </citation>
    <scope>NUCLEOTIDE SEQUENCE [LARGE SCALE GENOMIC DNA]</scope>
    <source>
        <strain evidence="1 2">NCTC10723</strain>
    </source>
</reference>
<keyword evidence="2" id="KW-1185">Reference proteome</keyword>
<name>A0A377GV29_9FUSO</name>
<proteinExistence type="predicted"/>
<dbReference type="AlphaFoldDB" id="A0A377GV29"/>
<protein>
    <submittedName>
        <fullName evidence="1">Uncharacterized protein</fullName>
    </submittedName>
</protein>
<dbReference type="EMBL" id="UGGU01000003">
    <property type="protein sequence ID" value="STO30827.1"/>
    <property type="molecule type" value="Genomic_DNA"/>
</dbReference>
<organism evidence="1 2">
    <name type="scientific">Fusobacterium necrogenes</name>
    <dbReference type="NCBI Taxonomy" id="858"/>
    <lineage>
        <taxon>Bacteria</taxon>
        <taxon>Fusobacteriati</taxon>
        <taxon>Fusobacteriota</taxon>
        <taxon>Fusobacteriia</taxon>
        <taxon>Fusobacteriales</taxon>
        <taxon>Fusobacteriaceae</taxon>
        <taxon>Fusobacterium</taxon>
    </lineage>
</organism>